<protein>
    <submittedName>
        <fullName evidence="9">Sugar ABC transporter permease</fullName>
    </submittedName>
</protein>
<dbReference type="SUPFAM" id="SSF161098">
    <property type="entry name" value="MetI-like"/>
    <property type="match status" value="1"/>
</dbReference>
<organism evidence="9">
    <name type="scientific">Caldilineaceae bacterium SB0662_bin_9</name>
    <dbReference type="NCBI Taxonomy" id="2605258"/>
    <lineage>
        <taxon>Bacteria</taxon>
        <taxon>Bacillati</taxon>
        <taxon>Chloroflexota</taxon>
        <taxon>Caldilineae</taxon>
        <taxon>Caldilineales</taxon>
        <taxon>Caldilineaceae</taxon>
    </lineage>
</organism>
<comment type="similarity">
    <text evidence="7">Belongs to the binding-protein-dependent transport system permease family.</text>
</comment>
<evidence type="ECO:0000256" key="1">
    <source>
        <dbReference type="ARBA" id="ARBA00004651"/>
    </source>
</evidence>
<evidence type="ECO:0000256" key="6">
    <source>
        <dbReference type="ARBA" id="ARBA00023136"/>
    </source>
</evidence>
<dbReference type="PANTHER" id="PTHR30193:SF37">
    <property type="entry name" value="INNER MEMBRANE ABC TRANSPORTER PERMEASE PROTEIN YCJO"/>
    <property type="match status" value="1"/>
</dbReference>
<dbReference type="PROSITE" id="PS50928">
    <property type="entry name" value="ABC_TM1"/>
    <property type="match status" value="1"/>
</dbReference>
<feature type="transmembrane region" description="Helical" evidence="7">
    <location>
        <begin position="44"/>
        <end position="65"/>
    </location>
</feature>
<evidence type="ECO:0000259" key="8">
    <source>
        <dbReference type="PROSITE" id="PS50928"/>
    </source>
</evidence>
<name>A0A6B1DYS6_9CHLR</name>
<keyword evidence="5 7" id="KW-1133">Transmembrane helix</keyword>
<dbReference type="InterPro" id="IPR035906">
    <property type="entry name" value="MetI-like_sf"/>
</dbReference>
<dbReference type="InterPro" id="IPR051393">
    <property type="entry name" value="ABC_transporter_permease"/>
</dbReference>
<evidence type="ECO:0000256" key="3">
    <source>
        <dbReference type="ARBA" id="ARBA00022475"/>
    </source>
</evidence>
<dbReference type="GO" id="GO:0055085">
    <property type="term" value="P:transmembrane transport"/>
    <property type="evidence" value="ECO:0007669"/>
    <property type="project" value="InterPro"/>
</dbReference>
<dbReference type="InterPro" id="IPR000515">
    <property type="entry name" value="MetI-like"/>
</dbReference>
<dbReference type="GO" id="GO:0005886">
    <property type="term" value="C:plasma membrane"/>
    <property type="evidence" value="ECO:0007669"/>
    <property type="project" value="UniProtKB-SubCell"/>
</dbReference>
<keyword evidence="4 7" id="KW-0812">Transmembrane</keyword>
<feature type="transmembrane region" description="Helical" evidence="7">
    <location>
        <begin position="180"/>
        <end position="205"/>
    </location>
</feature>
<dbReference type="EMBL" id="VXPY01000115">
    <property type="protein sequence ID" value="MYD91802.1"/>
    <property type="molecule type" value="Genomic_DNA"/>
</dbReference>
<evidence type="ECO:0000256" key="2">
    <source>
        <dbReference type="ARBA" id="ARBA00022448"/>
    </source>
</evidence>
<keyword evidence="6 7" id="KW-0472">Membrane</keyword>
<dbReference type="Pfam" id="PF00528">
    <property type="entry name" value="BPD_transp_1"/>
    <property type="match status" value="1"/>
</dbReference>
<comment type="subcellular location">
    <subcellularLocation>
        <location evidence="1 7">Cell membrane</location>
        <topology evidence="1 7">Multi-pass membrane protein</topology>
    </subcellularLocation>
</comment>
<feature type="transmembrane region" description="Helical" evidence="7">
    <location>
        <begin position="77"/>
        <end position="98"/>
    </location>
</feature>
<evidence type="ECO:0000256" key="7">
    <source>
        <dbReference type="RuleBase" id="RU363032"/>
    </source>
</evidence>
<sequence>MLVSLYFSFTEYAFPLKPAWIGLANYVRAFARDELFGMSLWNTLYYVGLAVPLGVCLSLMLALLLDRRISGRAIWRTIYYLPSIVPVVSATFLFLYIFQPDYGLINGWLWKLFEVEGPGWFNSRVWVKPTFILLALWSAGGPTMIILLAGLQNVPGEMYDAAKVDGAGRGRRFRHITLPLLSPTLFFVLITGLIAAFKIFGAVYVSTQGGPFYGSYFYVLHLFTQAFSHWQLGYASALAWILFVIVLVFTLIQFRFSGGWVHYEGETDNRAS</sequence>
<dbReference type="PANTHER" id="PTHR30193">
    <property type="entry name" value="ABC TRANSPORTER PERMEASE PROTEIN"/>
    <property type="match status" value="1"/>
</dbReference>
<evidence type="ECO:0000256" key="5">
    <source>
        <dbReference type="ARBA" id="ARBA00022989"/>
    </source>
</evidence>
<gene>
    <name evidence="9" type="ORF">F4Y08_15965</name>
</gene>
<feature type="transmembrane region" description="Helical" evidence="7">
    <location>
        <begin position="232"/>
        <end position="252"/>
    </location>
</feature>
<feature type="transmembrane region" description="Helical" evidence="7">
    <location>
        <begin position="131"/>
        <end position="151"/>
    </location>
</feature>
<evidence type="ECO:0000313" key="9">
    <source>
        <dbReference type="EMBL" id="MYD91802.1"/>
    </source>
</evidence>
<feature type="domain" description="ABC transmembrane type-1" evidence="8">
    <location>
        <begin position="40"/>
        <end position="253"/>
    </location>
</feature>
<evidence type="ECO:0000256" key="4">
    <source>
        <dbReference type="ARBA" id="ARBA00022692"/>
    </source>
</evidence>
<dbReference type="AlphaFoldDB" id="A0A6B1DYS6"/>
<keyword evidence="3" id="KW-1003">Cell membrane</keyword>
<dbReference type="CDD" id="cd06261">
    <property type="entry name" value="TM_PBP2"/>
    <property type="match status" value="1"/>
</dbReference>
<keyword evidence="2 7" id="KW-0813">Transport</keyword>
<accession>A0A6B1DYS6</accession>
<comment type="caution">
    <text evidence="9">The sequence shown here is derived from an EMBL/GenBank/DDBJ whole genome shotgun (WGS) entry which is preliminary data.</text>
</comment>
<proteinExistence type="inferred from homology"/>
<dbReference type="Gene3D" id="1.10.3720.10">
    <property type="entry name" value="MetI-like"/>
    <property type="match status" value="1"/>
</dbReference>
<reference evidence="9" key="1">
    <citation type="submission" date="2019-09" db="EMBL/GenBank/DDBJ databases">
        <title>Characterisation of the sponge microbiome using genome-centric metagenomics.</title>
        <authorList>
            <person name="Engelberts J.P."/>
            <person name="Robbins S.J."/>
            <person name="De Goeij J.M."/>
            <person name="Aranda M."/>
            <person name="Bell S.C."/>
            <person name="Webster N.S."/>
        </authorList>
    </citation>
    <scope>NUCLEOTIDE SEQUENCE</scope>
    <source>
        <strain evidence="9">SB0662_bin_9</strain>
    </source>
</reference>